<feature type="compositionally biased region" description="Basic and acidic residues" evidence="1">
    <location>
        <begin position="157"/>
        <end position="167"/>
    </location>
</feature>
<dbReference type="Proteomes" id="UP000235616">
    <property type="component" value="Unassembled WGS sequence"/>
</dbReference>
<dbReference type="OrthoDB" id="8636739at2"/>
<comment type="caution">
    <text evidence="2">The sequence shown here is derived from an EMBL/GenBank/DDBJ whole genome shotgun (WGS) entry which is preliminary data.</text>
</comment>
<accession>A0A2N7VH60</accession>
<gene>
    <name evidence="2" type="ORF">C0Z18_23255</name>
</gene>
<proteinExistence type="predicted"/>
<feature type="region of interest" description="Disordered" evidence="1">
    <location>
        <begin position="152"/>
        <end position="173"/>
    </location>
</feature>
<dbReference type="AlphaFoldDB" id="A0A2N7VH60"/>
<sequence length="173" mass="18817">MTTRAIKALCVGSLVLNVFLVGAIAGGTYRWFMGPHGESAAANTRTVAPQALRYAAQELSPERQQQFLDALKQARRDAKPLARQAKDGRREVLRLVAAPQLDRAALDAALASTRSADSALRERIETAVADFVGTLTPAERVTFAQGLTLRGQWRLPKPAEKRPRAPDDASNTR</sequence>
<protein>
    <recommendedName>
        <fullName evidence="4">Periplasmic heavy metal sensor</fullName>
    </recommendedName>
</protein>
<dbReference type="Pfam" id="PF13801">
    <property type="entry name" value="Metal_resist"/>
    <property type="match status" value="1"/>
</dbReference>
<dbReference type="Gene3D" id="1.20.120.1490">
    <property type="match status" value="1"/>
</dbReference>
<name>A0A2N7VH60_9BURK</name>
<dbReference type="EMBL" id="PNYA01000024">
    <property type="protein sequence ID" value="PMS16485.1"/>
    <property type="molecule type" value="Genomic_DNA"/>
</dbReference>
<organism evidence="2 3">
    <name type="scientific">Trinickia dabaoshanensis</name>
    <dbReference type="NCBI Taxonomy" id="564714"/>
    <lineage>
        <taxon>Bacteria</taxon>
        <taxon>Pseudomonadati</taxon>
        <taxon>Pseudomonadota</taxon>
        <taxon>Betaproteobacteria</taxon>
        <taxon>Burkholderiales</taxon>
        <taxon>Burkholderiaceae</taxon>
        <taxon>Trinickia</taxon>
    </lineage>
</organism>
<evidence type="ECO:0008006" key="4">
    <source>
        <dbReference type="Google" id="ProtNLM"/>
    </source>
</evidence>
<evidence type="ECO:0000313" key="3">
    <source>
        <dbReference type="Proteomes" id="UP000235616"/>
    </source>
</evidence>
<dbReference type="RefSeq" id="WP_102647806.1">
    <property type="nucleotide sequence ID" value="NZ_PNYA01000024.1"/>
</dbReference>
<dbReference type="InterPro" id="IPR025961">
    <property type="entry name" value="Metal_resist"/>
</dbReference>
<evidence type="ECO:0000256" key="1">
    <source>
        <dbReference type="SAM" id="MobiDB-lite"/>
    </source>
</evidence>
<keyword evidence="3" id="KW-1185">Reference proteome</keyword>
<evidence type="ECO:0000313" key="2">
    <source>
        <dbReference type="EMBL" id="PMS16485.1"/>
    </source>
</evidence>
<reference evidence="2 3" key="1">
    <citation type="submission" date="2018-01" db="EMBL/GenBank/DDBJ databases">
        <title>Whole genome analyses suggest that Burkholderia sensu lato contains two further novel genera in the rhizoxinica-symbiotica group Mycetohabitans gen. nov., and Trinickia gen. nov.: implications for the evolution of diazotrophy and nodulation in the Burkholderiaceae.</title>
        <authorList>
            <person name="Estrada-de los Santos P."/>
            <person name="Palmer M."/>
            <person name="Chavez-Ramirez B."/>
            <person name="Beukes C."/>
            <person name="Steenkamp E.T."/>
            <person name="Hirsch A.M."/>
            <person name="Manyaka P."/>
            <person name="Maluk M."/>
            <person name="Lafos M."/>
            <person name="Crook M."/>
            <person name="Gross E."/>
            <person name="Simon M.F."/>
            <person name="Bueno dos Reis Junior F."/>
            <person name="Poole P.S."/>
            <person name="Venter S.N."/>
            <person name="James E.K."/>
        </authorList>
    </citation>
    <scope>NUCLEOTIDE SEQUENCE [LARGE SCALE GENOMIC DNA]</scope>
    <source>
        <strain evidence="2 3">GIMN1.004</strain>
    </source>
</reference>